<evidence type="ECO:0000313" key="3">
    <source>
        <dbReference type="Proteomes" id="UP001214666"/>
    </source>
</evidence>
<sequence length="315" mass="35150">MTPEQMLRYGKGLGLWREPIPQEACKPVPVFSPAPSAKQSKPKRETADTTSATEVHVPIRVYQSSTRPGKNADGSTAEDMLFGEYTADQIRAIETVGGTRAFMNEDMSPTAAKEHFDTWRRVSSRYFSSGDLKMVILAMIGQVQANTGGEFRHPALTKAVRGHPKTQAFVQNILDGVKAKIKAEQGNINKLTLEDWHSSYSSKPKLPAFNKRLGFDSDLMGGLTMAVNGVWAGDATITKFERAGNHYRANVQVTFYDHFGLDLPDVGPDPTNGHIKEYSLLSVFRSWFIVQHLDIFGYKPFITVMEMNYPIQGEW</sequence>
<dbReference type="EMBL" id="CP118942">
    <property type="protein sequence ID" value="WEE28333.1"/>
    <property type="molecule type" value="Genomic_DNA"/>
</dbReference>
<protein>
    <submittedName>
        <fullName evidence="2">DUF3289 family protein</fullName>
    </submittedName>
</protein>
<dbReference type="RefSeq" id="WP_275115890.1">
    <property type="nucleotide sequence ID" value="NZ_CP118942.1"/>
</dbReference>
<name>A0AAX3PDS7_AERHY</name>
<dbReference type="InterPro" id="IPR017483">
    <property type="entry name" value="CHP03034"/>
</dbReference>
<feature type="region of interest" description="Disordered" evidence="1">
    <location>
        <begin position="26"/>
        <end position="53"/>
    </location>
</feature>
<evidence type="ECO:0000256" key="1">
    <source>
        <dbReference type="SAM" id="MobiDB-lite"/>
    </source>
</evidence>
<gene>
    <name evidence="2" type="ORF">PY771_08445</name>
</gene>
<organism evidence="2 3">
    <name type="scientific">Aeromonas hydrophila</name>
    <dbReference type="NCBI Taxonomy" id="644"/>
    <lineage>
        <taxon>Bacteria</taxon>
        <taxon>Pseudomonadati</taxon>
        <taxon>Pseudomonadota</taxon>
        <taxon>Gammaproteobacteria</taxon>
        <taxon>Aeromonadales</taxon>
        <taxon>Aeromonadaceae</taxon>
        <taxon>Aeromonas</taxon>
    </lineage>
</organism>
<dbReference type="Proteomes" id="UP001214666">
    <property type="component" value="Chromosome"/>
</dbReference>
<accession>A0AAX3PDS7</accession>
<proteinExistence type="predicted"/>
<dbReference type="Pfam" id="PF11692">
    <property type="entry name" value="DUF3289"/>
    <property type="match status" value="1"/>
</dbReference>
<dbReference type="AlphaFoldDB" id="A0AAX3PDS7"/>
<reference evidence="2" key="1">
    <citation type="submission" date="2023-02" db="EMBL/GenBank/DDBJ databases">
        <title>The sequence of Aeromonas hydrophila K533.</title>
        <authorList>
            <person name="Luo X."/>
        </authorList>
    </citation>
    <scope>NUCLEOTIDE SEQUENCE</scope>
    <source>
        <strain evidence="2">K533</strain>
    </source>
</reference>
<evidence type="ECO:0000313" key="2">
    <source>
        <dbReference type="EMBL" id="WEE28333.1"/>
    </source>
</evidence>